<dbReference type="SUPFAM" id="SSF52047">
    <property type="entry name" value="RNI-like"/>
    <property type="match status" value="1"/>
</dbReference>
<dbReference type="GO" id="GO:0007264">
    <property type="term" value="P:small GTPase-mediated signal transduction"/>
    <property type="evidence" value="ECO:0007669"/>
    <property type="project" value="InterPro"/>
</dbReference>
<accession>A0A9P4T9B9</accession>
<dbReference type="EMBL" id="SWKU01000020">
    <property type="protein sequence ID" value="KAF2998265.1"/>
    <property type="molecule type" value="Genomic_DNA"/>
</dbReference>
<dbReference type="SMART" id="SM00175">
    <property type="entry name" value="RAB"/>
    <property type="match status" value="1"/>
</dbReference>
<dbReference type="InterPro" id="IPR001810">
    <property type="entry name" value="F-box_dom"/>
</dbReference>
<dbReference type="OrthoDB" id="2522477at2759"/>
<dbReference type="SMART" id="SM00173">
    <property type="entry name" value="RAS"/>
    <property type="match status" value="1"/>
</dbReference>
<dbReference type="PANTHER" id="PTHR24072">
    <property type="entry name" value="RHO FAMILY GTPASE"/>
    <property type="match status" value="1"/>
</dbReference>
<keyword evidence="1" id="KW-0547">Nucleotide-binding</keyword>
<dbReference type="PROSITE" id="PS51420">
    <property type="entry name" value="RHO"/>
    <property type="match status" value="1"/>
</dbReference>
<keyword evidence="2" id="KW-0342">GTP-binding</keyword>
<dbReference type="Gene3D" id="3.80.10.10">
    <property type="entry name" value="Ribonuclease Inhibitor"/>
    <property type="match status" value="1"/>
</dbReference>
<dbReference type="GO" id="GO:0005525">
    <property type="term" value="F:GTP binding"/>
    <property type="evidence" value="ECO:0007669"/>
    <property type="project" value="UniProtKB-KW"/>
</dbReference>
<dbReference type="InterPro" id="IPR036047">
    <property type="entry name" value="F-box-like_dom_sf"/>
</dbReference>
<reference evidence="4" key="1">
    <citation type="submission" date="2019-04" db="EMBL/GenBank/DDBJ databases">
        <title>Sequencing of skin fungus with MAO and IRED activity.</title>
        <authorList>
            <person name="Marsaioli A.J."/>
            <person name="Bonatto J.M.C."/>
            <person name="Reis Junior O."/>
        </authorList>
    </citation>
    <scope>NUCLEOTIDE SEQUENCE</scope>
    <source>
        <strain evidence="4">30M1</strain>
    </source>
</reference>
<evidence type="ECO:0000313" key="4">
    <source>
        <dbReference type="EMBL" id="KAF2998265.1"/>
    </source>
</evidence>
<feature type="domain" description="F-box" evidence="3">
    <location>
        <begin position="23"/>
        <end position="62"/>
    </location>
</feature>
<dbReference type="SUPFAM" id="SSF81383">
    <property type="entry name" value="F-box domain"/>
    <property type="match status" value="1"/>
</dbReference>
<dbReference type="InterPro" id="IPR003578">
    <property type="entry name" value="Small_GTPase_Rho"/>
</dbReference>
<dbReference type="SMART" id="SM00174">
    <property type="entry name" value="RHO"/>
    <property type="match status" value="1"/>
</dbReference>
<dbReference type="InterPro" id="IPR032675">
    <property type="entry name" value="LRR_dom_sf"/>
</dbReference>
<organism evidence="4 5">
    <name type="scientific">Curvularia kusanoi</name>
    <name type="common">Cochliobolus kusanoi</name>
    <dbReference type="NCBI Taxonomy" id="90978"/>
    <lineage>
        <taxon>Eukaryota</taxon>
        <taxon>Fungi</taxon>
        <taxon>Dikarya</taxon>
        <taxon>Ascomycota</taxon>
        <taxon>Pezizomycotina</taxon>
        <taxon>Dothideomycetes</taxon>
        <taxon>Pleosporomycetidae</taxon>
        <taxon>Pleosporales</taxon>
        <taxon>Pleosporineae</taxon>
        <taxon>Pleosporaceae</taxon>
        <taxon>Curvularia</taxon>
    </lineage>
</organism>
<dbReference type="AlphaFoldDB" id="A0A9P4T9B9"/>
<protein>
    <recommendedName>
        <fullName evidence="3">F-box domain-containing protein</fullName>
    </recommendedName>
</protein>
<dbReference type="GO" id="GO:0003924">
    <property type="term" value="F:GTPase activity"/>
    <property type="evidence" value="ECO:0007669"/>
    <property type="project" value="InterPro"/>
</dbReference>
<dbReference type="InterPro" id="IPR001806">
    <property type="entry name" value="Small_GTPase"/>
</dbReference>
<dbReference type="SUPFAM" id="SSF52540">
    <property type="entry name" value="P-loop containing nucleoside triphosphate hydrolases"/>
    <property type="match status" value="1"/>
</dbReference>
<dbReference type="Proteomes" id="UP000801428">
    <property type="component" value="Unassembled WGS sequence"/>
</dbReference>
<dbReference type="InterPro" id="IPR027417">
    <property type="entry name" value="P-loop_NTPase"/>
</dbReference>
<dbReference type="Pfam" id="PF12937">
    <property type="entry name" value="F-box-like"/>
    <property type="match status" value="1"/>
</dbReference>
<dbReference type="Gene3D" id="3.40.50.300">
    <property type="entry name" value="P-loop containing nucleotide triphosphate hydrolases"/>
    <property type="match status" value="1"/>
</dbReference>
<gene>
    <name evidence="4" type="ORF">E8E13_006577</name>
</gene>
<comment type="caution">
    <text evidence="4">The sequence shown here is derived from an EMBL/GenBank/DDBJ whole genome shotgun (WGS) entry which is preliminary data.</text>
</comment>
<dbReference type="PRINTS" id="PR00449">
    <property type="entry name" value="RASTRNSFRMNG"/>
</dbReference>
<proteinExistence type="predicted"/>
<evidence type="ECO:0000256" key="2">
    <source>
        <dbReference type="ARBA" id="ARBA00023134"/>
    </source>
</evidence>
<sequence length="728" mass="82753">MARQELGATMLALADTGLLRLVDELLLNVLDYVTSIKDLRNLAATCTRLQGLAEPYIWRSLVVHSGTHARDIATALDKRDERVDFIQNLSIQYKDPDKEGIEDLNHWLTLMSKLRHLTLESPCPNNSEWRPGDIFDGWSRINYSNLMASSVFHREGIPMALPMLQSLTLHAHGPEDRKFELDDRLASVFYHPTLHNLSISCLNISNRNMESTIESFGKKRKSTPLRSLTFIECNIDMDTLYTILSLPKALKELSIGERLYVFETAPPSTDATQRTSSKRFLPALQQQADSLEKLTHIGGSLPALPARETDEDGAVKLRSMSALQHLELGFESHLYYYLRNNGFPPRLRYLKMLDSAIANNYTQQPDALTRTVFRSTTSLVTQCFPSSVPDDFTLHLHYAHNLFFRLEEAEEWISRLFLSRPLIYKIADVLHEHKGRFVVSRDHFSPGKSYIPPFMYEEELPIEKVLYNSDDYFTFNGKDYRIMDDDRFKAKVERDLLICPKCTGRGFTEREWTSKKSCPAMDTPEVDVLLIGDAGCGKSTFLSRLSLGVQPQSDDLPPYALPTLRDSDQPFEFDISLYGRPYKLRFYDTKSPQNYTLLRPHFVIMCYDISSRASLESLSANWLPVVNGHYNYDENLPVMVLGLKRDLRKQWKPEEIGNNNQGLGDSSIMPHEGLQATQRMLCDMYAECSALTGELCREVLQDVAKTCAKTTTGEGAKGGGPMSECAVM</sequence>
<dbReference type="Pfam" id="PF00071">
    <property type="entry name" value="Ras"/>
    <property type="match status" value="1"/>
</dbReference>
<evidence type="ECO:0000313" key="5">
    <source>
        <dbReference type="Proteomes" id="UP000801428"/>
    </source>
</evidence>
<keyword evidence="5" id="KW-1185">Reference proteome</keyword>
<name>A0A9P4T9B9_CURKU</name>
<evidence type="ECO:0000256" key="1">
    <source>
        <dbReference type="ARBA" id="ARBA00022741"/>
    </source>
</evidence>
<evidence type="ECO:0000259" key="3">
    <source>
        <dbReference type="Pfam" id="PF12937"/>
    </source>
</evidence>